<dbReference type="Proteomes" id="UP000660454">
    <property type="component" value="Unassembled WGS sequence"/>
</dbReference>
<gene>
    <name evidence="4" type="ORF">Msi02_62020</name>
</gene>
<keyword evidence="1" id="KW-0464">Manganese</keyword>
<dbReference type="SUPFAM" id="SSF51569">
    <property type="entry name" value="Aldolase"/>
    <property type="match status" value="1"/>
</dbReference>
<keyword evidence="5" id="KW-1185">Reference proteome</keyword>
<evidence type="ECO:0000256" key="2">
    <source>
        <dbReference type="SAM" id="MobiDB-lite"/>
    </source>
</evidence>
<feature type="region of interest" description="Disordered" evidence="2">
    <location>
        <begin position="97"/>
        <end position="116"/>
    </location>
</feature>
<comment type="caution">
    <text evidence="4">The sequence shown here is derived from an EMBL/GenBank/DDBJ whole genome shotgun (WGS) entry which is preliminary data.</text>
</comment>
<dbReference type="InterPro" id="IPR013785">
    <property type="entry name" value="Aldolase_TIM"/>
</dbReference>
<name>A0ABQ4GVF8_9ACTN</name>
<evidence type="ECO:0000313" key="5">
    <source>
        <dbReference type="Proteomes" id="UP000660454"/>
    </source>
</evidence>
<protein>
    <recommendedName>
        <fullName evidence="3">Pyruvate carboxyltransferase domain-containing protein</fullName>
    </recommendedName>
</protein>
<feature type="compositionally biased region" description="Polar residues" evidence="2">
    <location>
        <begin position="99"/>
        <end position="108"/>
    </location>
</feature>
<dbReference type="Gene3D" id="3.20.20.70">
    <property type="entry name" value="Aldolase class I"/>
    <property type="match status" value="1"/>
</dbReference>
<feature type="domain" description="Pyruvate carboxyltransferase" evidence="3">
    <location>
        <begin position="1"/>
        <end position="116"/>
    </location>
</feature>
<reference evidence="4 5" key="1">
    <citation type="submission" date="2021-01" db="EMBL/GenBank/DDBJ databases">
        <title>Whole genome shotgun sequence of Microbispora siamensis NBRC 104113.</title>
        <authorList>
            <person name="Komaki H."/>
            <person name="Tamura T."/>
        </authorList>
    </citation>
    <scope>NUCLEOTIDE SEQUENCE [LARGE SCALE GENOMIC DNA]</scope>
    <source>
        <strain evidence="4 5">NBRC 104113</strain>
    </source>
</reference>
<organism evidence="4 5">
    <name type="scientific">Microbispora siamensis</name>
    <dbReference type="NCBI Taxonomy" id="564413"/>
    <lineage>
        <taxon>Bacteria</taxon>
        <taxon>Bacillati</taxon>
        <taxon>Actinomycetota</taxon>
        <taxon>Actinomycetes</taxon>
        <taxon>Streptosporangiales</taxon>
        <taxon>Streptosporangiaceae</taxon>
        <taxon>Microbispora</taxon>
    </lineage>
</organism>
<dbReference type="PROSITE" id="PS50991">
    <property type="entry name" value="PYR_CT"/>
    <property type="match status" value="1"/>
</dbReference>
<proteinExistence type="predicted"/>
<dbReference type="Pfam" id="PF00682">
    <property type="entry name" value="HMGL-like"/>
    <property type="match status" value="1"/>
</dbReference>
<dbReference type="PANTHER" id="PTHR10277">
    <property type="entry name" value="HOMOCITRATE SYNTHASE-RELATED"/>
    <property type="match status" value="1"/>
</dbReference>
<evidence type="ECO:0000259" key="3">
    <source>
        <dbReference type="PROSITE" id="PS50991"/>
    </source>
</evidence>
<dbReference type="InterPro" id="IPR050073">
    <property type="entry name" value="2-IPM_HCS-like"/>
</dbReference>
<sequence length="116" mass="12015">MLAHMTTPEALARQARIMADAGCQCVYVVDSAGALLPDDTRARVAALVAELGRDAQVGLHGHQNLCLGVANSLVAYQEGAGQIDGTLCAPRSGTACRPTRSSARSGQPATWAARRA</sequence>
<dbReference type="EMBL" id="BOOF01000040">
    <property type="protein sequence ID" value="GIH65385.1"/>
    <property type="molecule type" value="Genomic_DNA"/>
</dbReference>
<dbReference type="PANTHER" id="PTHR10277:SF9">
    <property type="entry name" value="2-ISOPROPYLMALATE SYNTHASE 1, CHLOROPLASTIC-RELATED"/>
    <property type="match status" value="1"/>
</dbReference>
<evidence type="ECO:0000313" key="4">
    <source>
        <dbReference type="EMBL" id="GIH65385.1"/>
    </source>
</evidence>
<evidence type="ECO:0000256" key="1">
    <source>
        <dbReference type="ARBA" id="ARBA00023211"/>
    </source>
</evidence>
<accession>A0ABQ4GVF8</accession>
<dbReference type="InterPro" id="IPR000891">
    <property type="entry name" value="PYR_CT"/>
</dbReference>